<dbReference type="OrthoDB" id="443318at2759"/>
<dbReference type="SUPFAM" id="SSF53474">
    <property type="entry name" value="alpha/beta-Hydrolases"/>
    <property type="match status" value="1"/>
</dbReference>
<sequence>MFQLLPVLIAYALLVGCSIAQQYPPPVTYDTILKSPVNPKITISYKRPDPGTCNTAFDTQKQYSGYVNLPPFTLEPYQQNYSINTFFWFFESRTSPETAPLALWINGGPGSSSMIGLFQELGPCEVVPLENGSYGTQSRLWGWDRSANLLFIDQPTQTGFSYDERVNASIDFKEHFPFQYESRLKPQPLPAGVPSWRFINGTFASGHQNNTQDSTAIAARACWHFLQGFLSAFPQYNPGTHPNSTDVESAGVNLFAESYGGIYGPAFANFFEDQNDRRKNGSLPANTLEIQLESIGIVNGMMDLLIQTIAVANFTHSNSYGIEAIDLVKFQNYISHINSDDGCRGLVAQCRSRMAITDPEGSGRDEDTDYLCAKAQNACNLIAAPLYAYTDKSVYDIRFRPEVSPGDAYEVYLNTADVLKSIGAQVNFTQSSMAVMEAFSSTGDSVRGTQLSSLAELLARGVRVAFIYGDADIICNWYGGQNASLELARLVPGYSKAFPAAGYADIAVNNSYVGGHVRQYGNLSFSRIYDAGHLVPYYQPETAFTVFTRIIKGHDIGMGRDIDLSTFSTQGPRNSQHSNKKPDEPTTTCWLRDSQNTCTEEQIDAINRGQGVVKDGVWIREDDTASWSDPQHGPVIVTTKSTTKSSPTTSRLLTGVYTASGTPTPAPTSGSPRRASTLFRLPRRAVDPYEPRETEKEEKRSQKTRNGLVGGLAAAGALLLTLLATLCCCCCLRRREFKDRTLPDDTEKGPTGVTRNRGDPVPSRHPTTMEPISETSSGPSKDAVPVQRSVSISSSTPTRGPTFVPSPSKPNPMPTHPRESTPPREPPREATAPVSKPDSQPEPGPASRKPSRVKHDEETVPDRESTPPPRVATQHLPPRAPTAPVPTEAGESFK</sequence>
<keyword evidence="10" id="KW-1185">Reference proteome</keyword>
<dbReference type="Proteomes" id="UP000800039">
    <property type="component" value="Unassembled WGS sequence"/>
</dbReference>
<dbReference type="RefSeq" id="XP_040788024.1">
    <property type="nucleotide sequence ID" value="XM_040931868.1"/>
</dbReference>
<keyword evidence="4 6" id="KW-0378">Hydrolase</keyword>
<dbReference type="AlphaFoldDB" id="A0A9P4GHD9"/>
<comment type="caution">
    <text evidence="9">The sequence shown here is derived from an EMBL/GenBank/DDBJ whole genome shotgun (WGS) entry which is preliminary data.</text>
</comment>
<proteinExistence type="inferred from homology"/>
<feature type="signal peptide" evidence="6">
    <location>
        <begin position="1"/>
        <end position="20"/>
    </location>
</feature>
<dbReference type="InterPro" id="IPR029058">
    <property type="entry name" value="AB_hydrolase_fold"/>
</dbReference>
<dbReference type="Pfam" id="PF00450">
    <property type="entry name" value="Peptidase_S10"/>
    <property type="match status" value="1"/>
</dbReference>
<name>A0A9P4GHD9_9PLEO</name>
<dbReference type="GO" id="GO:0000324">
    <property type="term" value="C:fungal-type vacuole"/>
    <property type="evidence" value="ECO:0007669"/>
    <property type="project" value="TreeGrafter"/>
</dbReference>
<evidence type="ECO:0000256" key="6">
    <source>
        <dbReference type="RuleBase" id="RU361156"/>
    </source>
</evidence>
<accession>A0A9P4GHD9</accession>
<evidence type="ECO:0000256" key="8">
    <source>
        <dbReference type="SAM" id="Phobius"/>
    </source>
</evidence>
<feature type="region of interest" description="Disordered" evidence="7">
    <location>
        <begin position="629"/>
        <end position="705"/>
    </location>
</feature>
<keyword evidence="8" id="KW-0812">Transmembrane</keyword>
<feature type="region of interest" description="Disordered" evidence="7">
    <location>
        <begin position="563"/>
        <end position="588"/>
    </location>
</feature>
<keyword evidence="2 6" id="KW-0121">Carboxypeptidase</keyword>
<dbReference type="GO" id="GO:0006508">
    <property type="term" value="P:proteolysis"/>
    <property type="evidence" value="ECO:0007669"/>
    <property type="project" value="UniProtKB-KW"/>
</dbReference>
<dbReference type="InterPro" id="IPR033124">
    <property type="entry name" value="Ser_caboxypep_his_AS"/>
</dbReference>
<feature type="compositionally biased region" description="Basic and acidic residues" evidence="7">
    <location>
        <begin position="684"/>
        <end position="701"/>
    </location>
</feature>
<feature type="compositionally biased region" description="Basic and acidic residues" evidence="7">
    <location>
        <begin position="853"/>
        <end position="865"/>
    </location>
</feature>
<feature type="compositionally biased region" description="Polar residues" evidence="7">
    <location>
        <begin position="565"/>
        <end position="577"/>
    </location>
</feature>
<dbReference type="Gene3D" id="3.40.50.1820">
    <property type="entry name" value="alpha/beta hydrolase"/>
    <property type="match status" value="1"/>
</dbReference>
<dbReference type="GeneID" id="63849120"/>
<dbReference type="PANTHER" id="PTHR11802">
    <property type="entry name" value="SERINE PROTEASE FAMILY S10 SERINE CARBOXYPEPTIDASE"/>
    <property type="match status" value="1"/>
</dbReference>
<feature type="chain" id="PRO_5040528983" description="Carboxypeptidase" evidence="6">
    <location>
        <begin position="21"/>
        <end position="894"/>
    </location>
</feature>
<feature type="compositionally biased region" description="Low complexity" evidence="7">
    <location>
        <begin position="638"/>
        <end position="650"/>
    </location>
</feature>
<feature type="transmembrane region" description="Helical" evidence="8">
    <location>
        <begin position="708"/>
        <end position="732"/>
    </location>
</feature>
<comment type="similarity">
    <text evidence="1 6">Belongs to the peptidase S10 family.</text>
</comment>
<dbReference type="GO" id="GO:0004185">
    <property type="term" value="F:serine-type carboxypeptidase activity"/>
    <property type="evidence" value="ECO:0007669"/>
    <property type="project" value="UniProtKB-UniRule"/>
</dbReference>
<reference evidence="9" key="1">
    <citation type="submission" date="2020-01" db="EMBL/GenBank/DDBJ databases">
        <authorList>
            <consortium name="DOE Joint Genome Institute"/>
            <person name="Haridas S."/>
            <person name="Albert R."/>
            <person name="Binder M."/>
            <person name="Bloem J."/>
            <person name="Labutti K."/>
            <person name="Salamov A."/>
            <person name="Andreopoulos B."/>
            <person name="Baker S.E."/>
            <person name="Barry K."/>
            <person name="Bills G."/>
            <person name="Bluhm B.H."/>
            <person name="Cannon C."/>
            <person name="Castanera R."/>
            <person name="Culley D.E."/>
            <person name="Daum C."/>
            <person name="Ezra D."/>
            <person name="Gonzalez J.B."/>
            <person name="Henrissat B."/>
            <person name="Kuo A."/>
            <person name="Liang C."/>
            <person name="Lipzen A."/>
            <person name="Lutzoni F."/>
            <person name="Magnuson J."/>
            <person name="Mondo S."/>
            <person name="Nolan M."/>
            <person name="Ohm R."/>
            <person name="Pangilinan J."/>
            <person name="Park H.-J."/>
            <person name="Ramirez L."/>
            <person name="Alfaro M."/>
            <person name="Sun H."/>
            <person name="Tritt A."/>
            <person name="Yoshinaga Y."/>
            <person name="Zwiers L.-H."/>
            <person name="Turgeon B.G."/>
            <person name="Goodwin S.B."/>
            <person name="Spatafora J.W."/>
            <person name="Crous P.W."/>
            <person name="Grigoriev I.V."/>
        </authorList>
    </citation>
    <scope>NUCLEOTIDE SEQUENCE</scope>
    <source>
        <strain evidence="9">CBS 394.84</strain>
    </source>
</reference>
<feature type="compositionally biased region" description="Basic and acidic residues" evidence="7">
    <location>
        <begin position="816"/>
        <end position="828"/>
    </location>
</feature>
<evidence type="ECO:0000256" key="7">
    <source>
        <dbReference type="SAM" id="MobiDB-lite"/>
    </source>
</evidence>
<keyword evidence="8" id="KW-1133">Transmembrane helix</keyword>
<dbReference type="InterPro" id="IPR001563">
    <property type="entry name" value="Peptidase_S10"/>
</dbReference>
<evidence type="ECO:0000313" key="9">
    <source>
        <dbReference type="EMBL" id="KAF1845461.1"/>
    </source>
</evidence>
<organism evidence="9 10">
    <name type="scientific">Cucurbitaria berberidis CBS 394.84</name>
    <dbReference type="NCBI Taxonomy" id="1168544"/>
    <lineage>
        <taxon>Eukaryota</taxon>
        <taxon>Fungi</taxon>
        <taxon>Dikarya</taxon>
        <taxon>Ascomycota</taxon>
        <taxon>Pezizomycotina</taxon>
        <taxon>Dothideomycetes</taxon>
        <taxon>Pleosporomycetidae</taxon>
        <taxon>Pleosporales</taxon>
        <taxon>Pleosporineae</taxon>
        <taxon>Cucurbitariaceae</taxon>
        <taxon>Cucurbitaria</taxon>
    </lineage>
</organism>
<keyword evidence="8" id="KW-0472">Membrane</keyword>
<keyword evidence="5" id="KW-0325">Glycoprotein</keyword>
<feature type="compositionally biased region" description="Low complexity" evidence="7">
    <location>
        <begin position="658"/>
        <end position="672"/>
    </location>
</feature>
<evidence type="ECO:0000256" key="2">
    <source>
        <dbReference type="ARBA" id="ARBA00022645"/>
    </source>
</evidence>
<keyword evidence="3 6" id="KW-0645">Protease</keyword>
<evidence type="ECO:0000256" key="1">
    <source>
        <dbReference type="ARBA" id="ARBA00009431"/>
    </source>
</evidence>
<feature type="region of interest" description="Disordered" evidence="7">
    <location>
        <begin position="741"/>
        <end position="894"/>
    </location>
</feature>
<dbReference type="PANTHER" id="PTHR11802:SF404">
    <property type="entry name" value="CARBOXYPEPTIDASE"/>
    <property type="match status" value="1"/>
</dbReference>
<dbReference type="PROSITE" id="PS00131">
    <property type="entry name" value="CARBOXYPEPT_SER_SER"/>
    <property type="match status" value="1"/>
</dbReference>
<dbReference type="PRINTS" id="PR00724">
    <property type="entry name" value="CRBOXYPTASEC"/>
</dbReference>
<dbReference type="PROSITE" id="PS00560">
    <property type="entry name" value="CARBOXYPEPT_SER_HIS"/>
    <property type="match status" value="1"/>
</dbReference>
<evidence type="ECO:0000256" key="5">
    <source>
        <dbReference type="ARBA" id="ARBA00023180"/>
    </source>
</evidence>
<evidence type="ECO:0000313" key="10">
    <source>
        <dbReference type="Proteomes" id="UP000800039"/>
    </source>
</evidence>
<dbReference type="EC" id="3.4.16.-" evidence="6"/>
<evidence type="ECO:0000256" key="3">
    <source>
        <dbReference type="ARBA" id="ARBA00022670"/>
    </source>
</evidence>
<gene>
    <name evidence="9" type="ORF">K460DRAFT_355279</name>
</gene>
<protein>
    <recommendedName>
        <fullName evidence="6">Carboxypeptidase</fullName>
        <ecNumber evidence="6">3.4.16.-</ecNumber>
    </recommendedName>
</protein>
<dbReference type="InterPro" id="IPR018202">
    <property type="entry name" value="Ser_caboxypep_ser_AS"/>
</dbReference>
<keyword evidence="6" id="KW-0732">Signal</keyword>
<feature type="compositionally biased region" description="Polar residues" evidence="7">
    <location>
        <begin position="788"/>
        <end position="799"/>
    </location>
</feature>
<dbReference type="EMBL" id="ML976616">
    <property type="protein sequence ID" value="KAF1845461.1"/>
    <property type="molecule type" value="Genomic_DNA"/>
</dbReference>
<evidence type="ECO:0000256" key="4">
    <source>
        <dbReference type="ARBA" id="ARBA00022801"/>
    </source>
</evidence>